<dbReference type="SUPFAM" id="SSF55874">
    <property type="entry name" value="ATPase domain of HSP90 chaperone/DNA topoisomerase II/histidine kinase"/>
    <property type="match status" value="1"/>
</dbReference>
<dbReference type="PATRIC" id="fig|84022.5.peg.1645"/>
<dbReference type="AlphaFoldDB" id="A0A0D8IEE7"/>
<dbReference type="CDD" id="cd00130">
    <property type="entry name" value="PAS"/>
    <property type="match status" value="1"/>
</dbReference>
<keyword evidence="10" id="KW-1185">Reference proteome</keyword>
<dbReference type="FunFam" id="3.30.565.10:FF:000037">
    <property type="entry name" value="Hybrid sensor histidine kinase/response regulator"/>
    <property type="match status" value="1"/>
</dbReference>
<evidence type="ECO:0000313" key="10">
    <source>
        <dbReference type="Proteomes" id="UP000035704"/>
    </source>
</evidence>
<evidence type="ECO:0000256" key="2">
    <source>
        <dbReference type="ARBA" id="ARBA00012438"/>
    </source>
</evidence>
<keyword evidence="7" id="KW-0067">ATP-binding</keyword>
<dbReference type="InterPro" id="IPR033425">
    <property type="entry name" value="MASE3"/>
</dbReference>
<dbReference type="Proteomes" id="UP000035704">
    <property type="component" value="Chromosome"/>
</dbReference>
<gene>
    <name evidence="9" type="primary">resE1</name>
    <name evidence="9" type="ORF">CACET_c04470</name>
</gene>
<keyword evidence="5" id="KW-0547">Nucleotide-binding</keyword>
<evidence type="ECO:0000256" key="8">
    <source>
        <dbReference type="ARBA" id="ARBA00023012"/>
    </source>
</evidence>
<dbReference type="PRINTS" id="PR00344">
    <property type="entry name" value="BCTRLSENSOR"/>
</dbReference>
<dbReference type="InterPro" id="IPR000014">
    <property type="entry name" value="PAS"/>
</dbReference>
<dbReference type="EC" id="2.7.13.3" evidence="2"/>
<dbReference type="PROSITE" id="PS50112">
    <property type="entry name" value="PAS"/>
    <property type="match status" value="1"/>
</dbReference>
<proteinExistence type="predicted"/>
<evidence type="ECO:0000256" key="1">
    <source>
        <dbReference type="ARBA" id="ARBA00000085"/>
    </source>
</evidence>
<dbReference type="RefSeq" id="WP_044823165.1">
    <property type="nucleotide sequence ID" value="NZ_CP009687.1"/>
</dbReference>
<name>A0A0D8IEE7_9CLOT</name>
<keyword evidence="8" id="KW-0902">Two-component regulatory system</keyword>
<evidence type="ECO:0000256" key="4">
    <source>
        <dbReference type="ARBA" id="ARBA00022679"/>
    </source>
</evidence>
<evidence type="ECO:0000256" key="5">
    <source>
        <dbReference type="ARBA" id="ARBA00022741"/>
    </source>
</evidence>
<dbReference type="InterPro" id="IPR004358">
    <property type="entry name" value="Sig_transdc_His_kin-like_C"/>
</dbReference>
<dbReference type="InterPro" id="IPR050736">
    <property type="entry name" value="Sensor_HK_Regulatory"/>
</dbReference>
<dbReference type="GO" id="GO:0000155">
    <property type="term" value="F:phosphorelay sensor kinase activity"/>
    <property type="evidence" value="ECO:0007669"/>
    <property type="project" value="InterPro"/>
</dbReference>
<dbReference type="SUPFAM" id="SSF47384">
    <property type="entry name" value="Homodimeric domain of signal transducing histidine kinase"/>
    <property type="match status" value="1"/>
</dbReference>
<dbReference type="NCBIfam" id="TIGR00229">
    <property type="entry name" value="sensory_box"/>
    <property type="match status" value="1"/>
</dbReference>
<dbReference type="InterPro" id="IPR036890">
    <property type="entry name" value="HATPase_C_sf"/>
</dbReference>
<evidence type="ECO:0000256" key="7">
    <source>
        <dbReference type="ARBA" id="ARBA00022840"/>
    </source>
</evidence>
<dbReference type="SMART" id="SM00091">
    <property type="entry name" value="PAS"/>
    <property type="match status" value="1"/>
</dbReference>
<dbReference type="InterPro" id="IPR003594">
    <property type="entry name" value="HATPase_dom"/>
</dbReference>
<comment type="catalytic activity">
    <reaction evidence="1">
        <text>ATP + protein L-histidine = ADP + protein N-phospho-L-histidine.</text>
        <dbReference type="EC" id="2.7.13.3"/>
    </reaction>
</comment>
<keyword evidence="4 9" id="KW-0808">Transferase</keyword>
<dbReference type="Pfam" id="PF17159">
    <property type="entry name" value="MASE3"/>
    <property type="match status" value="1"/>
</dbReference>
<dbReference type="InterPro" id="IPR005467">
    <property type="entry name" value="His_kinase_dom"/>
</dbReference>
<dbReference type="PROSITE" id="PS50109">
    <property type="entry name" value="HIS_KIN"/>
    <property type="match status" value="1"/>
</dbReference>
<organism evidence="9 10">
    <name type="scientific">Clostridium aceticum</name>
    <dbReference type="NCBI Taxonomy" id="84022"/>
    <lineage>
        <taxon>Bacteria</taxon>
        <taxon>Bacillati</taxon>
        <taxon>Bacillota</taxon>
        <taxon>Clostridia</taxon>
        <taxon>Eubacteriales</taxon>
        <taxon>Clostridiaceae</taxon>
        <taxon>Clostridium</taxon>
    </lineage>
</organism>
<dbReference type="CDD" id="cd00082">
    <property type="entry name" value="HisKA"/>
    <property type="match status" value="1"/>
</dbReference>
<dbReference type="InterPro" id="IPR035965">
    <property type="entry name" value="PAS-like_dom_sf"/>
</dbReference>
<keyword evidence="3" id="KW-0597">Phosphoprotein</keyword>
<dbReference type="Pfam" id="PF02518">
    <property type="entry name" value="HATPase_c"/>
    <property type="match status" value="1"/>
</dbReference>
<dbReference type="Pfam" id="PF00512">
    <property type="entry name" value="HisKA"/>
    <property type="match status" value="1"/>
</dbReference>
<accession>A0A0D8IEE7</accession>
<evidence type="ECO:0000313" key="9">
    <source>
        <dbReference type="EMBL" id="AKL93963.1"/>
    </source>
</evidence>
<dbReference type="InterPro" id="IPR003661">
    <property type="entry name" value="HisK_dim/P_dom"/>
</dbReference>
<evidence type="ECO:0000256" key="3">
    <source>
        <dbReference type="ARBA" id="ARBA00022553"/>
    </source>
</evidence>
<dbReference type="KEGG" id="cace:CACET_c04470"/>
<dbReference type="EMBL" id="CP009687">
    <property type="protein sequence ID" value="AKL93963.1"/>
    <property type="molecule type" value="Genomic_DNA"/>
</dbReference>
<keyword evidence="6 9" id="KW-0418">Kinase</keyword>
<dbReference type="Gene3D" id="3.30.450.20">
    <property type="entry name" value="PAS domain"/>
    <property type="match status" value="1"/>
</dbReference>
<dbReference type="PANTHER" id="PTHR43711">
    <property type="entry name" value="TWO-COMPONENT HISTIDINE KINASE"/>
    <property type="match status" value="1"/>
</dbReference>
<dbReference type="InterPro" id="IPR036097">
    <property type="entry name" value="HisK_dim/P_sf"/>
</dbReference>
<dbReference type="Pfam" id="PF00989">
    <property type="entry name" value="PAS"/>
    <property type="match status" value="1"/>
</dbReference>
<dbReference type="SMART" id="SM00388">
    <property type="entry name" value="HisKA"/>
    <property type="match status" value="1"/>
</dbReference>
<sequence>MHFEEILAQEKQLNHREKKFYGEAIVFFLLSIGSTYLSFYNYLLFHTTIELLGIIIMIMMTMIVVNTHKFNKDHYLMLLGVAYGFVAIWDLLHTLAYDSLGIFSMSTTNLTIQLWIVARYIEAISIFIAVNFLKSHKKIKISYLIFVYGITSVFALLSIFSWNIFPKCFIEDKGLTAFKVISQYMIIGIIAVSIIMMIRNKNRLDKKSFWLLIFSSIATIASEITLCYFKSPQDMYITIGHIFKILSFYLIYKAIVETSLKNPYEKLASSEERYRSVVELLPTGVCVYTGGKISFVNPALCKMLGAATQELFLDKDLLDIIHPEDHALVEARMKRVKQGEVAVTDEERLITVEGKTLYVEVISKLVPFENQEAIVAIVRNISMDKHAEALEKHIVYKQKELQQSIKQEELKTEFFSNLSHEMRTPLNVIFGIVQLLELQGITGDAMKKHIKALKQNCYRMLKLINNLLDITKIDVGYFQVSLENYNIVEVIEDITMSIAPYAENNHINVIFDTNVEEKYMAVDLNSIERIMMNLLSNAIKFTEEEGKITVSFEDKGEIVTILVEDTGEGIPADQLPFIFDRFRQVDKSTRKNQQGSGIGLSLVESLVKIHGGSIEVRSEVGSGTEFAIELPATLQAQKEKRMNVGEIDIKNKYVEKIHIEFSDIYHADSKTRH</sequence>
<evidence type="ECO:0000256" key="6">
    <source>
        <dbReference type="ARBA" id="ARBA00022777"/>
    </source>
</evidence>
<dbReference type="SMART" id="SM00387">
    <property type="entry name" value="HATPase_c"/>
    <property type="match status" value="1"/>
</dbReference>
<protein>
    <recommendedName>
        <fullName evidence="2">histidine kinase</fullName>
        <ecNumber evidence="2">2.7.13.3</ecNumber>
    </recommendedName>
</protein>
<dbReference type="CDD" id="cd16922">
    <property type="entry name" value="HATPase_EvgS-ArcB-TorS-like"/>
    <property type="match status" value="1"/>
</dbReference>
<dbReference type="PANTHER" id="PTHR43711:SF26">
    <property type="entry name" value="SENSOR HISTIDINE KINASE RCSC"/>
    <property type="match status" value="1"/>
</dbReference>
<reference evidence="9 10" key="1">
    <citation type="submission" date="2014-10" db="EMBL/GenBank/DDBJ databases">
        <title>Genome sequence of Clostridium aceticum DSM 1496.</title>
        <authorList>
            <person name="Poehlein A."/>
            <person name="Schiel-Bengelsdorf B."/>
            <person name="Gottschalk G."/>
            <person name="Duerre P."/>
            <person name="Daniel R."/>
        </authorList>
    </citation>
    <scope>NUCLEOTIDE SEQUENCE [LARGE SCALE GENOMIC DNA]</scope>
    <source>
        <strain evidence="9 10">DSM 1496</strain>
    </source>
</reference>
<dbReference type="Gene3D" id="3.30.565.10">
    <property type="entry name" value="Histidine kinase-like ATPase, C-terminal domain"/>
    <property type="match status" value="1"/>
</dbReference>
<dbReference type="GO" id="GO:0006355">
    <property type="term" value="P:regulation of DNA-templated transcription"/>
    <property type="evidence" value="ECO:0007669"/>
    <property type="project" value="InterPro"/>
</dbReference>
<dbReference type="InterPro" id="IPR013767">
    <property type="entry name" value="PAS_fold"/>
</dbReference>
<dbReference type="STRING" id="84022.CACET_c04470"/>
<dbReference type="OrthoDB" id="9813394at2"/>
<dbReference type="Gene3D" id="1.10.287.130">
    <property type="match status" value="1"/>
</dbReference>
<dbReference type="GO" id="GO:0005524">
    <property type="term" value="F:ATP binding"/>
    <property type="evidence" value="ECO:0007669"/>
    <property type="project" value="UniProtKB-KW"/>
</dbReference>
<dbReference type="SUPFAM" id="SSF55785">
    <property type="entry name" value="PYP-like sensor domain (PAS domain)"/>
    <property type="match status" value="1"/>
</dbReference>